<dbReference type="AlphaFoldDB" id="U5N8D4"/>
<protein>
    <submittedName>
        <fullName evidence="2">Signal transduction protein</fullName>
    </submittedName>
</protein>
<dbReference type="STRING" id="946483.Cenrod_0401"/>
<feature type="domain" description="HDOD" evidence="1">
    <location>
        <begin position="28"/>
        <end position="220"/>
    </location>
</feature>
<dbReference type="OrthoDB" id="9784953at2"/>
<dbReference type="PANTHER" id="PTHR33525:SF6">
    <property type="entry name" value="HDOD DOMAIN-CONTAINING PROTEIN"/>
    <property type="match status" value="1"/>
</dbReference>
<dbReference type="PANTHER" id="PTHR33525">
    <property type="match status" value="1"/>
</dbReference>
<dbReference type="Proteomes" id="UP000017184">
    <property type="component" value="Chromosome"/>
</dbReference>
<dbReference type="InterPro" id="IPR052340">
    <property type="entry name" value="RNase_Y/CdgJ"/>
</dbReference>
<evidence type="ECO:0000313" key="3">
    <source>
        <dbReference type="Proteomes" id="UP000017184"/>
    </source>
</evidence>
<dbReference type="Gene3D" id="1.10.3210.10">
    <property type="entry name" value="Hypothetical protein af1432"/>
    <property type="match status" value="1"/>
</dbReference>
<reference evidence="2 3" key="1">
    <citation type="journal article" date="2013" name="Genome Biol.">
        <title>Genomic analysis reveals key aspects of prokaryotic symbiosis in the phototrophic consortium "Chlorochromatium aggregatum".</title>
        <authorList>
            <person name="Liu Z."/>
            <person name="Muller J."/>
            <person name="Li T."/>
            <person name="Alvey R.M."/>
            <person name="Vogl K."/>
            <person name="Frigaard N.U."/>
            <person name="Rockwell N.C."/>
            <person name="Boyd E.S."/>
            <person name="Tomsho L.P."/>
            <person name="Schuster S.C."/>
            <person name="Henke P."/>
            <person name="Rohde M."/>
            <person name="Overmann J."/>
            <person name="Bryant D.A."/>
        </authorList>
    </citation>
    <scope>NUCLEOTIDE SEQUENCE [LARGE SCALE GENOMIC DNA]</scope>
    <source>
        <strain evidence="2">CR</strain>
    </source>
</reference>
<dbReference type="PROSITE" id="PS51833">
    <property type="entry name" value="HDOD"/>
    <property type="match status" value="1"/>
</dbReference>
<dbReference type="EMBL" id="CP004885">
    <property type="protein sequence ID" value="AGX86523.1"/>
    <property type="molecule type" value="Genomic_DNA"/>
</dbReference>
<dbReference type="RefSeq" id="WP_022771344.1">
    <property type="nucleotide sequence ID" value="NC_022576.1"/>
</dbReference>
<dbReference type="Pfam" id="PF08668">
    <property type="entry name" value="HDOD"/>
    <property type="match status" value="1"/>
</dbReference>
<accession>U5N8D4</accession>
<dbReference type="eggNOG" id="COG1639">
    <property type="taxonomic scope" value="Bacteria"/>
</dbReference>
<gene>
    <name evidence="2" type="ORF">Cenrod_0401</name>
</gene>
<organism evidence="2 3">
    <name type="scientific">Candidatus Symbiobacter mobilis CR</name>
    <dbReference type="NCBI Taxonomy" id="946483"/>
    <lineage>
        <taxon>Bacteria</taxon>
        <taxon>Pseudomonadati</taxon>
        <taxon>Pseudomonadota</taxon>
        <taxon>Betaproteobacteria</taxon>
        <taxon>Burkholderiales</taxon>
        <taxon>Comamonadaceae</taxon>
    </lineage>
</organism>
<dbReference type="SUPFAM" id="SSF109604">
    <property type="entry name" value="HD-domain/PDEase-like"/>
    <property type="match status" value="1"/>
</dbReference>
<sequence>MNRPSSIQQVEQELSDSQTHSIIKSIGIPARPMTLVKLQQEVQSDDPDLHKIAELVVSDVTISVAVLRTVNSSAFSLSRKCETVEQAVALVGFKRLENLVTTLVLRNLVKGDPQKLTYFWDISAKRSYVMSRLARGLGVIDEDIAQSFGLFCDVGIPLLMQRFPEYERTLVLCNSETERTFTEVEQSIHQTDHALVGAIMARSWELSTTLCLSIRLHHDYAMLEDTRTPEAVTKLVAMNLIAEAAIQRFHFMKSVEWMKGGKAAAFALSLSDYEVEDWIDRLSYDLTSWSV</sequence>
<evidence type="ECO:0000259" key="1">
    <source>
        <dbReference type="PROSITE" id="PS51833"/>
    </source>
</evidence>
<name>U5N8D4_9BURK</name>
<proteinExistence type="predicted"/>
<dbReference type="KEGG" id="cbx:Cenrod_0401"/>
<keyword evidence="3" id="KW-1185">Reference proteome</keyword>
<dbReference type="InterPro" id="IPR013976">
    <property type="entry name" value="HDOD"/>
</dbReference>
<dbReference type="HOGENOM" id="CLU_048246_2_1_4"/>
<evidence type="ECO:0000313" key="2">
    <source>
        <dbReference type="EMBL" id="AGX86523.1"/>
    </source>
</evidence>